<dbReference type="Proteomes" id="UP001430584">
    <property type="component" value="Unassembled WGS sequence"/>
</dbReference>
<keyword evidence="1" id="KW-0175">Coiled coil</keyword>
<evidence type="ECO:0000313" key="4">
    <source>
        <dbReference type="EMBL" id="KAL0259411.1"/>
    </source>
</evidence>
<dbReference type="InterPro" id="IPR046529">
    <property type="entry name" value="DUF6594"/>
</dbReference>
<protein>
    <recommendedName>
        <fullName evidence="3">DUF6594 domain-containing protein</fullName>
    </recommendedName>
</protein>
<proteinExistence type="predicted"/>
<evidence type="ECO:0000256" key="2">
    <source>
        <dbReference type="SAM" id="MobiDB-lite"/>
    </source>
</evidence>
<dbReference type="RefSeq" id="XP_066632440.1">
    <property type="nucleotide sequence ID" value="XM_066776598.1"/>
</dbReference>
<dbReference type="PANTHER" id="PTHR34502:SF5">
    <property type="entry name" value="DUF6594 DOMAIN-CONTAINING PROTEIN"/>
    <property type="match status" value="1"/>
</dbReference>
<accession>A0ABR3CGM3</accession>
<reference evidence="4 5" key="1">
    <citation type="submission" date="2024-02" db="EMBL/GenBank/DDBJ databases">
        <title>De novo assembly and annotation of 12 fungi associated with fruit tree decline syndrome in Ontario, Canada.</title>
        <authorList>
            <person name="Sulman M."/>
            <person name="Ellouze W."/>
            <person name="Ilyukhin E."/>
        </authorList>
    </citation>
    <scope>NUCLEOTIDE SEQUENCE [LARGE SCALE GENOMIC DNA]</scope>
    <source>
        <strain evidence="4 5">FDS-637</strain>
    </source>
</reference>
<feature type="coiled-coil region" evidence="1">
    <location>
        <begin position="54"/>
        <end position="81"/>
    </location>
</feature>
<evidence type="ECO:0000259" key="3">
    <source>
        <dbReference type="Pfam" id="PF20237"/>
    </source>
</evidence>
<name>A0ABR3CGM3_9PEZI</name>
<dbReference type="Pfam" id="PF20237">
    <property type="entry name" value="DUF6594"/>
    <property type="match status" value="1"/>
</dbReference>
<dbReference type="EMBL" id="JAJVCZ030000005">
    <property type="protein sequence ID" value="KAL0259411.1"/>
    <property type="molecule type" value="Genomic_DNA"/>
</dbReference>
<gene>
    <name evidence="4" type="ORF">SLS55_005147</name>
</gene>
<feature type="domain" description="DUF6594" evidence="3">
    <location>
        <begin position="27"/>
        <end position="233"/>
    </location>
</feature>
<dbReference type="PANTHER" id="PTHR34502">
    <property type="entry name" value="DUF6594 DOMAIN-CONTAINING PROTEIN-RELATED"/>
    <property type="match status" value="1"/>
</dbReference>
<comment type="caution">
    <text evidence="4">The sequence shown here is derived from an EMBL/GenBank/DDBJ whole genome shotgun (WGS) entry which is preliminary data.</text>
</comment>
<feature type="region of interest" description="Disordered" evidence="2">
    <location>
        <begin position="97"/>
        <end position="120"/>
    </location>
</feature>
<evidence type="ECO:0000256" key="1">
    <source>
        <dbReference type="SAM" id="Coils"/>
    </source>
</evidence>
<evidence type="ECO:0000313" key="5">
    <source>
        <dbReference type="Proteomes" id="UP001430584"/>
    </source>
</evidence>
<sequence>MVQHPCYITASFSFGVITKVRMPRKGYAKIAAQMAKHPESAMVRQFGDLNLQNILYLQAELVGLEEDFRRLEAKNDASEDEEKAAFSLDWHALHSYGQDDDDSEGSEQQSHSGSDNLDSGSEQWELALKIRERLKEYSKRVNYSRAEACFANALEDEAVIQYAQISSLSTPKTRDLHNFQDWMSRPRRGNIQLLGRDRRVWEDGRDLVALRSPERAYPFARWIMKAVPAFHTLFSRRPEVSQGPVQVLRLG</sequence>
<feature type="compositionally biased region" description="Low complexity" evidence="2">
    <location>
        <begin position="106"/>
        <end position="115"/>
    </location>
</feature>
<organism evidence="4 5">
    <name type="scientific">Diplodia seriata</name>
    <dbReference type="NCBI Taxonomy" id="420778"/>
    <lineage>
        <taxon>Eukaryota</taxon>
        <taxon>Fungi</taxon>
        <taxon>Dikarya</taxon>
        <taxon>Ascomycota</taxon>
        <taxon>Pezizomycotina</taxon>
        <taxon>Dothideomycetes</taxon>
        <taxon>Dothideomycetes incertae sedis</taxon>
        <taxon>Botryosphaeriales</taxon>
        <taxon>Botryosphaeriaceae</taxon>
        <taxon>Diplodia</taxon>
    </lineage>
</organism>
<dbReference type="GeneID" id="92009232"/>
<keyword evidence="5" id="KW-1185">Reference proteome</keyword>